<keyword evidence="3 6" id="KW-0812">Transmembrane</keyword>
<evidence type="ECO:0000256" key="2">
    <source>
        <dbReference type="ARBA" id="ARBA00022475"/>
    </source>
</evidence>
<feature type="transmembrane region" description="Helical" evidence="6">
    <location>
        <begin position="336"/>
        <end position="360"/>
    </location>
</feature>
<dbReference type="PANTHER" id="PTHR30250">
    <property type="entry name" value="PST FAMILY PREDICTED COLANIC ACID TRANSPORTER"/>
    <property type="match status" value="1"/>
</dbReference>
<feature type="transmembrane region" description="Helical" evidence="6">
    <location>
        <begin position="121"/>
        <end position="144"/>
    </location>
</feature>
<keyword evidence="4 6" id="KW-1133">Transmembrane helix</keyword>
<feature type="transmembrane region" description="Helical" evidence="6">
    <location>
        <begin position="393"/>
        <end position="414"/>
    </location>
</feature>
<dbReference type="PANTHER" id="PTHR30250:SF11">
    <property type="entry name" value="O-ANTIGEN TRANSPORTER-RELATED"/>
    <property type="match status" value="1"/>
</dbReference>
<dbReference type="Proteomes" id="UP000199021">
    <property type="component" value="Unassembled WGS sequence"/>
</dbReference>
<organism evidence="7 8">
    <name type="scientific">Neolewinella agarilytica</name>
    <dbReference type="NCBI Taxonomy" id="478744"/>
    <lineage>
        <taxon>Bacteria</taxon>
        <taxon>Pseudomonadati</taxon>
        <taxon>Bacteroidota</taxon>
        <taxon>Saprospiria</taxon>
        <taxon>Saprospirales</taxon>
        <taxon>Lewinellaceae</taxon>
        <taxon>Neolewinella</taxon>
    </lineage>
</organism>
<dbReference type="InterPro" id="IPR050833">
    <property type="entry name" value="Poly_Biosynth_Transport"/>
</dbReference>
<dbReference type="STRING" id="478744.SAMN05444359_106203"/>
<dbReference type="AlphaFoldDB" id="A0A1H9E0P2"/>
<protein>
    <submittedName>
        <fullName evidence="7">Membrane protein involved in the export of O-antigen and teichoic acid</fullName>
    </submittedName>
</protein>
<evidence type="ECO:0000256" key="3">
    <source>
        <dbReference type="ARBA" id="ARBA00022692"/>
    </source>
</evidence>
<proteinExistence type="predicted"/>
<dbReference type="InterPro" id="IPR002797">
    <property type="entry name" value="Polysacc_synth"/>
</dbReference>
<name>A0A1H9E0P2_9BACT</name>
<evidence type="ECO:0000313" key="7">
    <source>
        <dbReference type="EMBL" id="SEQ19235.1"/>
    </source>
</evidence>
<dbReference type="OrthoDB" id="9770347at2"/>
<comment type="subcellular location">
    <subcellularLocation>
        <location evidence="1">Cell membrane</location>
        <topology evidence="1">Multi-pass membrane protein</topology>
    </subcellularLocation>
</comment>
<reference evidence="8" key="1">
    <citation type="submission" date="2016-10" db="EMBL/GenBank/DDBJ databases">
        <authorList>
            <person name="Varghese N."/>
            <person name="Submissions S."/>
        </authorList>
    </citation>
    <scope>NUCLEOTIDE SEQUENCE [LARGE SCALE GENOMIC DNA]</scope>
    <source>
        <strain evidence="8">DSM 24740</strain>
    </source>
</reference>
<dbReference type="RefSeq" id="WP_090166922.1">
    <property type="nucleotide sequence ID" value="NZ_FOFB01000006.1"/>
</dbReference>
<feature type="transmembrane region" description="Helical" evidence="6">
    <location>
        <begin position="156"/>
        <end position="177"/>
    </location>
</feature>
<keyword evidence="2" id="KW-1003">Cell membrane</keyword>
<feature type="transmembrane region" description="Helical" evidence="6">
    <location>
        <begin position="301"/>
        <end position="324"/>
    </location>
</feature>
<dbReference type="Pfam" id="PF01943">
    <property type="entry name" value="Polysacc_synt"/>
    <property type="match status" value="1"/>
</dbReference>
<feature type="transmembrane region" description="Helical" evidence="6">
    <location>
        <begin position="367"/>
        <end position="387"/>
    </location>
</feature>
<dbReference type="EMBL" id="FOFB01000006">
    <property type="protein sequence ID" value="SEQ19235.1"/>
    <property type="molecule type" value="Genomic_DNA"/>
</dbReference>
<dbReference type="FunCoup" id="A0A1H9E0P2">
    <property type="interactions" value="260"/>
</dbReference>
<feature type="transmembrane region" description="Helical" evidence="6">
    <location>
        <begin position="28"/>
        <end position="46"/>
    </location>
</feature>
<evidence type="ECO:0000256" key="1">
    <source>
        <dbReference type="ARBA" id="ARBA00004651"/>
    </source>
</evidence>
<accession>A0A1H9E0P2</accession>
<evidence type="ECO:0000256" key="4">
    <source>
        <dbReference type="ARBA" id="ARBA00022989"/>
    </source>
</evidence>
<keyword evidence="8" id="KW-1185">Reference proteome</keyword>
<gene>
    <name evidence="7" type="ORF">SAMN05444359_106203</name>
</gene>
<sequence>MNLKEKLQKWQHLFGMAENAGWLSIEKALRLGTGFFIGIYLARYFGPERFSPFEYALAIVVIFRALAGMGLRGVFVRNFTSYPDKRLVLLGSSALMITVAGAFAYLFALLAVYFLDGSDSQGLLLVAILAGQLLLYPTEVINYFFEARVLSKHTVIARIIAYLIGAVIKLLIVWYGGTVVHLALAYLVEFLIVALLYLRAGARHGINYQKWEASKEVVTDLFQDGKFLILAAVMVSIYMQIDKIMLVNLVGDLENGQYSFAVRLAEAFYFIPVVVQQSAFPNLVTADRRDQEEFKLKIVKLVWLLTTTSVCIGIVLTLISPWLIEFLAPGKFPKSGVMLSVVIWALPFVGLGVVQSSYLIAKGLLRYSLYLTTIGVVVNLCLNYYLIPAYGGIGAAWATVISYATAAWLAAALFPQTRPLLKLTMQAIFTPWRFMGIKHKS</sequence>
<evidence type="ECO:0000256" key="6">
    <source>
        <dbReference type="SAM" id="Phobius"/>
    </source>
</evidence>
<feature type="transmembrane region" description="Helical" evidence="6">
    <location>
        <begin position="183"/>
        <end position="200"/>
    </location>
</feature>
<dbReference type="InParanoid" id="A0A1H9E0P2"/>
<keyword evidence="5 6" id="KW-0472">Membrane</keyword>
<dbReference type="CDD" id="cd13128">
    <property type="entry name" value="MATE_Wzx_like"/>
    <property type="match status" value="1"/>
</dbReference>
<feature type="transmembrane region" description="Helical" evidence="6">
    <location>
        <begin position="87"/>
        <end position="115"/>
    </location>
</feature>
<feature type="transmembrane region" description="Helical" evidence="6">
    <location>
        <begin position="52"/>
        <end position="75"/>
    </location>
</feature>
<evidence type="ECO:0000313" key="8">
    <source>
        <dbReference type="Proteomes" id="UP000199021"/>
    </source>
</evidence>
<evidence type="ECO:0000256" key="5">
    <source>
        <dbReference type="ARBA" id="ARBA00023136"/>
    </source>
</evidence>
<dbReference type="GO" id="GO:0005886">
    <property type="term" value="C:plasma membrane"/>
    <property type="evidence" value="ECO:0007669"/>
    <property type="project" value="UniProtKB-SubCell"/>
</dbReference>